<dbReference type="Pfam" id="PF21089">
    <property type="entry name" value="PKS_DH_N"/>
    <property type="match status" value="1"/>
</dbReference>
<evidence type="ECO:0000256" key="1">
    <source>
        <dbReference type="ARBA" id="ARBA00022450"/>
    </source>
</evidence>
<organism evidence="9 10">
    <name type="scientific">Pyxidicoccus parkwayensis</name>
    <dbReference type="NCBI Taxonomy" id="2813578"/>
    <lineage>
        <taxon>Bacteria</taxon>
        <taxon>Pseudomonadati</taxon>
        <taxon>Myxococcota</taxon>
        <taxon>Myxococcia</taxon>
        <taxon>Myxococcales</taxon>
        <taxon>Cystobacterineae</taxon>
        <taxon>Myxococcaceae</taxon>
        <taxon>Pyxidicoccus</taxon>
    </lineage>
</organism>
<dbReference type="SUPFAM" id="SSF53901">
    <property type="entry name" value="Thiolase-like"/>
    <property type="match status" value="1"/>
</dbReference>
<dbReference type="Proteomes" id="UP000662747">
    <property type="component" value="Chromosome"/>
</dbReference>
<dbReference type="InterPro" id="IPR018201">
    <property type="entry name" value="Ketoacyl_synth_AS"/>
</dbReference>
<feature type="active site" description="Proton donor; for dehydratase activity" evidence="4">
    <location>
        <position position="1560"/>
    </location>
</feature>
<feature type="domain" description="Carrier" evidence="6">
    <location>
        <begin position="1735"/>
        <end position="1809"/>
    </location>
</feature>
<dbReference type="SUPFAM" id="SSF55048">
    <property type="entry name" value="Probable ACP-binding domain of malonyl-CoA ACP transacylase"/>
    <property type="match status" value="1"/>
</dbReference>
<dbReference type="PANTHER" id="PTHR43775">
    <property type="entry name" value="FATTY ACID SYNTHASE"/>
    <property type="match status" value="1"/>
</dbReference>
<dbReference type="InterPro" id="IPR016036">
    <property type="entry name" value="Malonyl_transacylase_ACP-bd"/>
</dbReference>
<dbReference type="Gene3D" id="1.10.1200.10">
    <property type="entry name" value="ACP-like"/>
    <property type="match status" value="1"/>
</dbReference>
<dbReference type="Gene3D" id="3.30.559.30">
    <property type="entry name" value="Nonribosomal peptide synthetase, condensation domain"/>
    <property type="match status" value="1"/>
</dbReference>
<dbReference type="PANTHER" id="PTHR43775:SF51">
    <property type="entry name" value="INACTIVE PHENOLPHTHIOCEROL SYNTHESIS POLYKETIDE SYNTHASE TYPE I PKS1-RELATED"/>
    <property type="match status" value="1"/>
</dbReference>
<dbReference type="Pfam" id="PF08659">
    <property type="entry name" value="KR"/>
    <property type="match status" value="1"/>
</dbReference>
<dbReference type="InterPro" id="IPR016035">
    <property type="entry name" value="Acyl_Trfase/lysoPLipase"/>
</dbReference>
<keyword evidence="10" id="KW-1185">Reference proteome</keyword>
<dbReference type="InterPro" id="IPR023213">
    <property type="entry name" value="CAT-like_dom_sf"/>
</dbReference>
<dbReference type="InterPro" id="IPR001242">
    <property type="entry name" value="Condensation_dom"/>
</dbReference>
<name>A0ABX7P4H0_9BACT</name>
<dbReference type="SMART" id="SM00826">
    <property type="entry name" value="PKS_DH"/>
    <property type="match status" value="1"/>
</dbReference>
<dbReference type="InterPro" id="IPR013968">
    <property type="entry name" value="PKS_KR"/>
</dbReference>
<dbReference type="InterPro" id="IPR014031">
    <property type="entry name" value="Ketoacyl_synth_C"/>
</dbReference>
<dbReference type="PROSITE" id="PS52004">
    <property type="entry name" value="KS3_2"/>
    <property type="match status" value="1"/>
</dbReference>
<evidence type="ECO:0000259" key="6">
    <source>
        <dbReference type="PROSITE" id="PS50075"/>
    </source>
</evidence>
<dbReference type="Pfam" id="PF22621">
    <property type="entry name" value="CurL-like_PKS_C"/>
    <property type="match status" value="1"/>
</dbReference>
<protein>
    <submittedName>
        <fullName evidence="9">SDR family NAD(P)-dependent oxidoreductase</fullName>
    </submittedName>
</protein>
<dbReference type="InterPro" id="IPR042104">
    <property type="entry name" value="PKS_dehydratase_sf"/>
</dbReference>
<feature type="compositionally biased region" description="Basic and acidic residues" evidence="5">
    <location>
        <begin position="1653"/>
        <end position="1667"/>
    </location>
</feature>
<keyword evidence="3" id="KW-0808">Transferase</keyword>
<feature type="region of interest" description="N-terminal hotdog fold" evidence="4">
    <location>
        <begin position="1366"/>
        <end position="1490"/>
    </location>
</feature>
<evidence type="ECO:0000259" key="8">
    <source>
        <dbReference type="PROSITE" id="PS52019"/>
    </source>
</evidence>
<dbReference type="SMART" id="SM00825">
    <property type="entry name" value="PKS_KS"/>
    <property type="match status" value="1"/>
</dbReference>
<dbReference type="InterPro" id="IPR049490">
    <property type="entry name" value="C883_1060-like_KR_N"/>
</dbReference>
<feature type="domain" description="PKS/mFAS DH" evidence="8">
    <location>
        <begin position="1366"/>
        <end position="1642"/>
    </location>
</feature>
<dbReference type="InterPro" id="IPR049900">
    <property type="entry name" value="PKS_mFAS_DH"/>
</dbReference>
<dbReference type="Gene3D" id="3.10.129.110">
    <property type="entry name" value="Polyketide synthase dehydratase"/>
    <property type="match status" value="1"/>
</dbReference>
<dbReference type="Gene3D" id="3.40.50.720">
    <property type="entry name" value="NAD(P)-binding Rossmann-like Domain"/>
    <property type="match status" value="1"/>
</dbReference>
<accession>A0ABX7P4H0</accession>
<dbReference type="InterPro" id="IPR050091">
    <property type="entry name" value="PKS_NRPS_Biosynth_Enz"/>
</dbReference>
<dbReference type="InterPro" id="IPR057326">
    <property type="entry name" value="KR_dom"/>
</dbReference>
<dbReference type="Gene3D" id="3.30.559.10">
    <property type="entry name" value="Chloramphenicol acetyltransferase-like domain"/>
    <property type="match status" value="1"/>
</dbReference>
<dbReference type="SMART" id="SM00823">
    <property type="entry name" value="PKS_PP"/>
    <property type="match status" value="1"/>
</dbReference>
<dbReference type="InterPro" id="IPR014030">
    <property type="entry name" value="Ketoacyl_synth_N"/>
</dbReference>
<dbReference type="Pfam" id="PF02801">
    <property type="entry name" value="Ketoacyl-synt_C"/>
    <property type="match status" value="1"/>
</dbReference>
<feature type="domain" description="Ketosynthase family 3 (KS3)" evidence="7">
    <location>
        <begin position="10"/>
        <end position="436"/>
    </location>
</feature>
<reference evidence="9 10" key="1">
    <citation type="submission" date="2021-02" db="EMBL/GenBank/DDBJ databases">
        <title>De Novo genome assembly of isolated myxobacteria.</title>
        <authorList>
            <person name="Stevens D.C."/>
        </authorList>
    </citation>
    <scope>NUCLEOTIDE SEQUENCE [LARGE SCALE GENOMIC DNA]</scope>
    <source>
        <strain evidence="10">SCPEA02</strain>
    </source>
</reference>
<dbReference type="CDD" id="cd08953">
    <property type="entry name" value="KR_2_SDR_x"/>
    <property type="match status" value="1"/>
</dbReference>
<keyword evidence="2" id="KW-0597">Phosphoprotein</keyword>
<dbReference type="Pfam" id="PF21394">
    <property type="entry name" value="Beta-ketacyl_N"/>
    <property type="match status" value="1"/>
</dbReference>
<dbReference type="InterPro" id="IPR049552">
    <property type="entry name" value="PKS_DH_N"/>
</dbReference>
<evidence type="ECO:0000313" key="9">
    <source>
        <dbReference type="EMBL" id="QSQ25341.1"/>
    </source>
</evidence>
<dbReference type="Pfam" id="PF00109">
    <property type="entry name" value="ketoacyl-synt"/>
    <property type="match status" value="1"/>
</dbReference>
<dbReference type="SUPFAM" id="SSF52777">
    <property type="entry name" value="CoA-dependent acyltransferases"/>
    <property type="match status" value="2"/>
</dbReference>
<dbReference type="EMBL" id="CP071090">
    <property type="protein sequence ID" value="QSQ25341.1"/>
    <property type="molecule type" value="Genomic_DNA"/>
</dbReference>
<dbReference type="SUPFAM" id="SSF51735">
    <property type="entry name" value="NAD(P)-binding Rossmann-fold domains"/>
    <property type="match status" value="2"/>
</dbReference>
<evidence type="ECO:0000256" key="3">
    <source>
        <dbReference type="ARBA" id="ARBA00022679"/>
    </source>
</evidence>
<dbReference type="InterPro" id="IPR036291">
    <property type="entry name" value="NAD(P)-bd_dom_sf"/>
</dbReference>
<dbReference type="SUPFAM" id="SSF52151">
    <property type="entry name" value="FabD/lysophospholipase-like"/>
    <property type="match status" value="1"/>
</dbReference>
<dbReference type="PROSITE" id="PS00606">
    <property type="entry name" value="KS3_1"/>
    <property type="match status" value="1"/>
</dbReference>
<feature type="compositionally biased region" description="Low complexity" evidence="5">
    <location>
        <begin position="1642"/>
        <end position="1652"/>
    </location>
</feature>
<dbReference type="InterPro" id="IPR020841">
    <property type="entry name" value="PKS_Beta-ketoAc_synthase_dom"/>
</dbReference>
<evidence type="ECO:0000256" key="4">
    <source>
        <dbReference type="PROSITE-ProRule" id="PRU01363"/>
    </source>
</evidence>
<dbReference type="CDD" id="cd00833">
    <property type="entry name" value="PKS"/>
    <property type="match status" value="1"/>
</dbReference>
<dbReference type="SMART" id="SM00827">
    <property type="entry name" value="PKS_AT"/>
    <property type="match status" value="1"/>
</dbReference>
<dbReference type="Gene3D" id="3.40.47.10">
    <property type="match status" value="1"/>
</dbReference>
<sequence length="2246" mass="244333">MSSEQQSLDTEAIAIIGMACRFPGAQTVEQFWRNLQEGVESITFFSDAELEHAAIEPSELEDARYVRARGLVEGIESFDARFFGFSPREAELTDPQQRVFLECAWEAFERAGYEPSAIPGPVGVFAGAGANGYLLHHLAPAGRLVGTANAFQTILHNKNDHLATRVAYKLDLKGPSVSVQTACSTSLVAVVLASQALLGHQCDMALAGGVTLSVPQRTGYLYNERGIGSPDGHCRAFDAKAQGTVPGSGAGVVLLKRLSDALADGDTIHAVIRGGALNNDGASKVGYTAPSVEGQAEVISMAQALAGVSPETISYVEAHGTGTPIGDPIELQALTQAFRRRTTRRSFCALGSVKSNLGHLDTAAGIAGLIKTTLALEHRHLPPSLHFETPNPELDLDNSPFFVNARSRDWEGPAPRRAGVSAFGLGGTNAHVVLEEAPARGPSGASRPFQLLRLSARSDAALEAMTARLAEHLKQHPTLPLADVAYTLSVGRRTFDHRRFVVCRDTADAAEVLASLHPLRVLSRVQESVRRPLVFMFPGQGSQHPAMAADLHASEAIFREELEQCLEHLESRHDLNLRPVLFPADREDAHAARKLEQTALTQPALFVVEYALARLLQSWGLQPGAMIGHSVGELVAACLAGVFSLEDALDLVALRGRLLQACPPGAMLSVQLPERELLPLLDAELEIAAVNGPSSCVAAGSTEAIDALERRLAEQSVTCRRLRTSHAFHCARMDSAVAPFREAVAKVKRHAPRLRFLSGLTGTWITPEQAMDPGYWAEHLRRPVRFAEGLEELLKEAESVLLEVGPGRALRTLARWHPRKKPGQTVVSCLPAPDEARTSDVEHLLRTVGQLWLHGVETPGLFAGEQRHRQPLPTYPFERQRHWVELRAAPLGPEARPGTLEKRTDLASWFYVPVWKESVPLTVPRPSEAGAKRTTWLVLRDETGLGARLAERLRQQGGEVVEARLGRTFRRTGADTFELAPTREGYTALLSELRTEGRAPERLVHLFGLTPEASGASSEDVLSRSFYSLLFLAQALGSQGFEKPVHLVVVTNGMQEVTGGDLVWPEQAAALGPVRVIPREYPSVRCRSVDVALPPSGGPVSGRLVELLATEVASASEEPVVAWRGHKRWVQEFDSLRLEDGATPPLRERGVYLITGGFGGMGLALAEALASRVQARLVLTSRTALPPREEWPRLLEASGQEDTRRRILAVQRLEERGAEVWVRRADVTDLEAMREVLAEARERFGALHGVIHAAGVAGGGLIQLKAPETAPTVLAPKVKGTQVLAAALEGTPLDFLVACSSLSSVVGRLGQVDYTAANTFLDAFLRAWQSRTGIHAVAVNWGAWDEVGMAARKGAREDEPVRQLDHPLLHRCLVDTPERLVFASDIGDPRSRWVVDEHRILGVPTVPGVAWFELVRAALAGRAQGRTLELVDTFFLFPLRVPDGETREARLILEEEGDGYRWVVRTQPRDGSGKATAHATGRARFIASRESRFLDLDAIRRRCGHTPSSFEAEYEEDLGPRWRSVRELHVGQGELLLTLEMQAEFAADFEHMLFHPPLMDRTSGMAKSFLAAHGYYLPFGYGRLCFHGPVPRRIHAHARFLEQAASDGETLAFEVALTDEQGRVLVEVERLTQKRVNDPAAELRALAAPEPEAGSRSEEPGSKREEILPHEGVAALERLLAARVMPQVVVSVRDLKATLQHTDEVVRERIAEAAAGQRTEGGLQPRPELKTAYVAPRNELERKLAGSWQEVLGIEGIGVHDDFFELGGDSVQAIQIMARGSRLGLQLNPEQFFQSSTIAQLARVLEGLLTHQGPVVGPVPLTPEQHRLLEGAPEALARTSRTLWLDLPGALEDSRLTKVLGELLSQHDALRHRFTRESAGWKQEGTPPGGEVPLLEVDLAPLPQGEHPASRRAAQERLLAMLDPSHGVLLAAARFRHGPGREDSLLLAGHALVIDGGSWNLLAGDLKEALRRKDGEGPRPKTAPFKTWAERLAETRSTETHWLSGDLTRLPLEHATKGSVREHIGSLSAEETRALQEKLTSAWRADLGEALLMGLSRALSAWTGGRAHLVDFTREARGAFEGLDCSRTVGCFDVSWPLRLEVPEGSGEVALLKSIKEQVRQLPAGAASSTSQLPRAEVGLRLLGADQALPEGLSGRSLSGGNLLELEGFLSGDQLHVRCTYDAGACREPVAERLVADVLGALRALCAEDPDTRAALTPLDFPLAGLDEAQMDTLALLLEQADQSDE</sequence>
<evidence type="ECO:0000256" key="5">
    <source>
        <dbReference type="SAM" id="MobiDB-lite"/>
    </source>
</evidence>
<dbReference type="PROSITE" id="PS50075">
    <property type="entry name" value="CARRIER"/>
    <property type="match status" value="1"/>
</dbReference>
<dbReference type="Pfam" id="PF00550">
    <property type="entry name" value="PP-binding"/>
    <property type="match status" value="1"/>
</dbReference>
<dbReference type="InterPro" id="IPR020807">
    <property type="entry name" value="PKS_DH"/>
</dbReference>
<dbReference type="PROSITE" id="PS52019">
    <property type="entry name" value="PKS_MFAS_DH"/>
    <property type="match status" value="1"/>
</dbReference>
<dbReference type="RefSeq" id="WP_206726896.1">
    <property type="nucleotide sequence ID" value="NZ_CP071090.1"/>
</dbReference>
<dbReference type="InterPro" id="IPR016039">
    <property type="entry name" value="Thiolase-like"/>
</dbReference>
<evidence type="ECO:0000313" key="10">
    <source>
        <dbReference type="Proteomes" id="UP000662747"/>
    </source>
</evidence>
<proteinExistence type="predicted"/>
<evidence type="ECO:0000256" key="2">
    <source>
        <dbReference type="ARBA" id="ARBA00022553"/>
    </source>
</evidence>
<evidence type="ECO:0000259" key="7">
    <source>
        <dbReference type="PROSITE" id="PS52004"/>
    </source>
</evidence>
<dbReference type="InterPro" id="IPR049551">
    <property type="entry name" value="PKS_DH_C"/>
</dbReference>
<dbReference type="InterPro" id="IPR001227">
    <property type="entry name" value="Ac_transferase_dom_sf"/>
</dbReference>
<keyword evidence="1" id="KW-0596">Phosphopantetheine</keyword>
<dbReference type="Gene3D" id="3.40.366.10">
    <property type="entry name" value="Malonyl-Coenzyme A Acyl Carrier Protein, domain 2"/>
    <property type="match status" value="1"/>
</dbReference>
<feature type="region of interest" description="Disordered" evidence="5">
    <location>
        <begin position="1642"/>
        <end position="1667"/>
    </location>
</feature>
<feature type="active site" description="Proton acceptor; for dehydratase activity" evidence="4">
    <location>
        <position position="1398"/>
    </location>
</feature>
<gene>
    <name evidence="9" type="ORF">JY651_10620</name>
</gene>
<dbReference type="Gene3D" id="3.30.70.250">
    <property type="entry name" value="Malonyl-CoA ACP transacylase, ACP-binding"/>
    <property type="match status" value="1"/>
</dbReference>
<feature type="region of interest" description="C-terminal hotdog fold" evidence="4">
    <location>
        <begin position="1502"/>
        <end position="1642"/>
    </location>
</feature>
<dbReference type="Gene3D" id="3.30.70.3290">
    <property type="match status" value="1"/>
</dbReference>
<dbReference type="SMART" id="SM00822">
    <property type="entry name" value="PKS_KR"/>
    <property type="match status" value="1"/>
</dbReference>
<dbReference type="InterPro" id="IPR009081">
    <property type="entry name" value="PP-bd_ACP"/>
</dbReference>
<dbReference type="Pfam" id="PF00668">
    <property type="entry name" value="Condensation"/>
    <property type="match status" value="1"/>
</dbReference>
<dbReference type="InterPro" id="IPR036736">
    <property type="entry name" value="ACP-like_sf"/>
</dbReference>
<dbReference type="Pfam" id="PF14765">
    <property type="entry name" value="PS-DH"/>
    <property type="match status" value="1"/>
</dbReference>
<dbReference type="InterPro" id="IPR014043">
    <property type="entry name" value="Acyl_transferase_dom"/>
</dbReference>
<dbReference type="InterPro" id="IPR020806">
    <property type="entry name" value="PKS_PP-bd"/>
</dbReference>
<dbReference type="SUPFAM" id="SSF47336">
    <property type="entry name" value="ACP-like"/>
    <property type="match status" value="1"/>
</dbReference>
<dbReference type="Pfam" id="PF00698">
    <property type="entry name" value="Acyl_transf_1"/>
    <property type="match status" value="1"/>
</dbReference>